<evidence type="ECO:0000313" key="2">
    <source>
        <dbReference type="EMBL" id="KAE9544521.1"/>
    </source>
</evidence>
<keyword evidence="3" id="KW-1185">Reference proteome</keyword>
<keyword evidence="1" id="KW-0472">Membrane</keyword>
<comment type="caution">
    <text evidence="2">The sequence shown here is derived from an EMBL/GenBank/DDBJ whole genome shotgun (WGS) entry which is preliminary data.</text>
</comment>
<keyword evidence="1" id="KW-0812">Transmembrane</keyword>
<feature type="transmembrane region" description="Helical" evidence="1">
    <location>
        <begin position="166"/>
        <end position="186"/>
    </location>
</feature>
<gene>
    <name evidence="2" type="ORF">AGLY_000062</name>
</gene>
<dbReference type="EMBL" id="VYZN01000001">
    <property type="protein sequence ID" value="KAE9544521.1"/>
    <property type="molecule type" value="Genomic_DNA"/>
</dbReference>
<evidence type="ECO:0000313" key="3">
    <source>
        <dbReference type="Proteomes" id="UP000475862"/>
    </source>
</evidence>
<organism evidence="2 3">
    <name type="scientific">Aphis glycines</name>
    <name type="common">Soybean aphid</name>
    <dbReference type="NCBI Taxonomy" id="307491"/>
    <lineage>
        <taxon>Eukaryota</taxon>
        <taxon>Metazoa</taxon>
        <taxon>Ecdysozoa</taxon>
        <taxon>Arthropoda</taxon>
        <taxon>Hexapoda</taxon>
        <taxon>Insecta</taxon>
        <taxon>Pterygota</taxon>
        <taxon>Neoptera</taxon>
        <taxon>Paraneoptera</taxon>
        <taxon>Hemiptera</taxon>
        <taxon>Sternorrhyncha</taxon>
        <taxon>Aphidomorpha</taxon>
        <taxon>Aphidoidea</taxon>
        <taxon>Aphididae</taxon>
        <taxon>Aphidini</taxon>
        <taxon>Aphis</taxon>
        <taxon>Aphis</taxon>
    </lineage>
</organism>
<sequence length="227" mass="25344">MTIGRSFLVALEVVTVEDTCGLGILTAFCFNMIKFCERFCLLLDIFCLSITNAPKLLSNPVIFSSFHFLLRWRKGLLYELFVELPRRSCTDLKLIGAFSYLLFVIVISVISIISSLLILISSKVLFVLSSVISIISSLVMFGSVASEETDFILSNTSVGSELSSSSIISTGSLTLIFVSLMSIVGVEDNIFLAIEFLEDLTVEVRFDRRTFFNKSKLFLFFILPIMS</sequence>
<keyword evidence="1" id="KW-1133">Transmembrane helix</keyword>
<feature type="transmembrane region" description="Helical" evidence="1">
    <location>
        <begin position="125"/>
        <end position="146"/>
    </location>
</feature>
<reference evidence="2 3" key="1">
    <citation type="submission" date="2019-08" db="EMBL/GenBank/DDBJ databases">
        <title>The genome of the soybean aphid Biotype 1, its phylome, world population structure and adaptation to the North American continent.</title>
        <authorList>
            <person name="Giordano R."/>
            <person name="Donthu R.K."/>
            <person name="Hernandez A.G."/>
            <person name="Wright C.L."/>
            <person name="Zimin A.V."/>
        </authorList>
    </citation>
    <scope>NUCLEOTIDE SEQUENCE [LARGE SCALE GENOMIC DNA]</scope>
    <source>
        <tissue evidence="2">Whole aphids</tissue>
    </source>
</reference>
<dbReference type="AlphaFoldDB" id="A0A6G0U5X1"/>
<protein>
    <submittedName>
        <fullName evidence="2">Uncharacterized protein</fullName>
    </submittedName>
</protein>
<evidence type="ECO:0000256" key="1">
    <source>
        <dbReference type="SAM" id="Phobius"/>
    </source>
</evidence>
<feature type="transmembrane region" description="Helical" evidence="1">
    <location>
        <begin position="94"/>
        <end position="118"/>
    </location>
</feature>
<dbReference type="OrthoDB" id="392925at2759"/>
<proteinExistence type="predicted"/>
<accession>A0A6G0U5X1</accession>
<name>A0A6G0U5X1_APHGL</name>
<dbReference type="Proteomes" id="UP000475862">
    <property type="component" value="Unassembled WGS sequence"/>
</dbReference>
<feature type="non-terminal residue" evidence="2">
    <location>
        <position position="227"/>
    </location>
</feature>